<dbReference type="SUPFAM" id="SSF52047">
    <property type="entry name" value="RNI-like"/>
    <property type="match status" value="1"/>
</dbReference>
<proteinExistence type="predicted"/>
<dbReference type="Proteomes" id="UP001497457">
    <property type="component" value="Chromosome 36b"/>
</dbReference>
<organism evidence="1 2">
    <name type="scientific">Urochloa decumbens</name>
    <dbReference type="NCBI Taxonomy" id="240449"/>
    <lineage>
        <taxon>Eukaryota</taxon>
        <taxon>Viridiplantae</taxon>
        <taxon>Streptophyta</taxon>
        <taxon>Embryophyta</taxon>
        <taxon>Tracheophyta</taxon>
        <taxon>Spermatophyta</taxon>
        <taxon>Magnoliopsida</taxon>
        <taxon>Liliopsida</taxon>
        <taxon>Poales</taxon>
        <taxon>Poaceae</taxon>
        <taxon>PACMAD clade</taxon>
        <taxon>Panicoideae</taxon>
        <taxon>Panicodae</taxon>
        <taxon>Paniceae</taxon>
        <taxon>Melinidinae</taxon>
        <taxon>Urochloa</taxon>
    </lineage>
</organism>
<dbReference type="InterPro" id="IPR032675">
    <property type="entry name" value="LRR_dom_sf"/>
</dbReference>
<dbReference type="PANTHER" id="PTHR34709:SF28">
    <property type="entry name" value="OS08G0272601 PROTEIN"/>
    <property type="match status" value="1"/>
</dbReference>
<sequence length="514" mass="56927">MDSTAAEDETRAAKRARLTPSAAGGDADLISGLDDGVLLHVLGLVPDASDAVRTGALSRRWLRLWTLVPALRFASRISTGADALERYAAFVNGVLAQRARSGRAIESLQPIMPACVDAAQGWIRNAFRYGVKSFVLDLRLPPNFSGEHGHHEILLDGGFPGPLTLETMRLVLGDAKLRLPSTVNFASLVDLSLERIEIAAGGAHLLGRLVSSASCPHLQKLRMSKLRLPSFNEEMQLGAEVLSELWVDDVSVRSLELRAPSLRVLHIDICCHELLRVSAPRLEELAFFQLGVPPSRLVVDGDLAHVQSLKLFLKAHRPSRYGETENDTSILLLKQCSSVTCLGVNLEGPKVCEKDVDMIKSSVPHLAHVTSLTVNVSDVFERHDFGVGVASLLTRFKNLRHLSLRLPFFDSLLYDMREELDLECEHLDYWTSHDISMAHLQVVELTGLTGTECELWFMKAVLTSARGLRKVAISFNSKCEQHEDKMNAFDSMLHEKGMRTSHREAFMLNTCMNL</sequence>
<evidence type="ECO:0000313" key="1">
    <source>
        <dbReference type="EMBL" id="CAL5051214.1"/>
    </source>
</evidence>
<dbReference type="PANTHER" id="PTHR34709">
    <property type="entry name" value="OS10G0396666 PROTEIN"/>
    <property type="match status" value="1"/>
</dbReference>
<name>A0ABC9E3F7_9POAL</name>
<dbReference type="AlphaFoldDB" id="A0ABC9E3F7"/>
<keyword evidence="2" id="KW-1185">Reference proteome</keyword>
<evidence type="ECO:0000313" key="2">
    <source>
        <dbReference type="Proteomes" id="UP001497457"/>
    </source>
</evidence>
<dbReference type="InterPro" id="IPR036047">
    <property type="entry name" value="F-box-like_dom_sf"/>
</dbReference>
<reference evidence="1 2" key="2">
    <citation type="submission" date="2024-10" db="EMBL/GenBank/DDBJ databases">
        <authorList>
            <person name="Ryan C."/>
        </authorList>
    </citation>
    <scope>NUCLEOTIDE SEQUENCE [LARGE SCALE GENOMIC DNA]</scope>
</reference>
<accession>A0ABC9E3F7</accession>
<gene>
    <name evidence="1" type="ORF">URODEC1_LOCUS92002</name>
</gene>
<dbReference type="EMBL" id="OZ075146">
    <property type="protein sequence ID" value="CAL5051214.1"/>
    <property type="molecule type" value="Genomic_DNA"/>
</dbReference>
<dbReference type="Gene3D" id="3.80.10.10">
    <property type="entry name" value="Ribonuclease Inhibitor"/>
    <property type="match status" value="1"/>
</dbReference>
<evidence type="ECO:0008006" key="3">
    <source>
        <dbReference type="Google" id="ProtNLM"/>
    </source>
</evidence>
<reference evidence="2" key="1">
    <citation type="submission" date="2024-06" db="EMBL/GenBank/DDBJ databases">
        <authorList>
            <person name="Ryan C."/>
        </authorList>
    </citation>
    <scope>NUCLEOTIDE SEQUENCE [LARGE SCALE GENOMIC DNA]</scope>
</reference>
<dbReference type="SUPFAM" id="SSF81383">
    <property type="entry name" value="F-box domain"/>
    <property type="match status" value="1"/>
</dbReference>
<dbReference type="InterPro" id="IPR055312">
    <property type="entry name" value="FBL15-like"/>
</dbReference>
<protein>
    <recommendedName>
        <fullName evidence="3">FBD domain-containing protein</fullName>
    </recommendedName>
</protein>